<reference evidence="2 3" key="1">
    <citation type="submission" date="2015-09" db="EMBL/GenBank/DDBJ databases">
        <title>Aphanizomenon flos-aquae WA102.</title>
        <authorList>
            <person name="Driscoll C."/>
        </authorList>
    </citation>
    <scope>NUCLEOTIDE SEQUENCE [LARGE SCALE GENOMIC DNA]</scope>
    <source>
        <strain evidence="2">WA102</strain>
    </source>
</reference>
<evidence type="ECO:0000256" key="1">
    <source>
        <dbReference type="SAM" id="MobiDB-lite"/>
    </source>
</evidence>
<proteinExistence type="predicted"/>
<comment type="caution">
    <text evidence="2">The sequence shown here is derived from an EMBL/GenBank/DDBJ whole genome shotgun (WGS) entry which is preliminary data.</text>
</comment>
<dbReference type="EMBL" id="LJOW01000303">
    <property type="protein sequence ID" value="OBQ36566.1"/>
    <property type="molecule type" value="Genomic_DNA"/>
</dbReference>
<accession>A0A1B7WHG7</accession>
<organism evidence="2 3">
    <name type="scientific">Aphanizomenon flos-aquae WA102</name>
    <dbReference type="NCBI Taxonomy" id="1710896"/>
    <lineage>
        <taxon>Bacteria</taxon>
        <taxon>Bacillati</taxon>
        <taxon>Cyanobacteriota</taxon>
        <taxon>Cyanophyceae</taxon>
        <taxon>Nostocales</taxon>
        <taxon>Aphanizomenonaceae</taxon>
        <taxon>Aphanizomenon</taxon>
    </lineage>
</organism>
<gene>
    <name evidence="2" type="ORF">AN484_25600</name>
</gene>
<name>A0A1B7WHG7_APHFL</name>
<evidence type="ECO:0000313" key="3">
    <source>
        <dbReference type="Proteomes" id="UP000092093"/>
    </source>
</evidence>
<feature type="region of interest" description="Disordered" evidence="1">
    <location>
        <begin position="31"/>
        <end position="62"/>
    </location>
</feature>
<dbReference type="AlphaFoldDB" id="A0A1B7WHG7"/>
<dbReference type="Proteomes" id="UP000092093">
    <property type="component" value="Unassembled WGS sequence"/>
</dbReference>
<protein>
    <submittedName>
        <fullName evidence="2">Uncharacterized protein</fullName>
    </submittedName>
</protein>
<sequence>MAAIYLTHPIHGAKVATMDLEADLDVQNGWSRYNPEPAAEEVSPEPVARRARRNKDALTEGQ</sequence>
<evidence type="ECO:0000313" key="2">
    <source>
        <dbReference type="EMBL" id="OBQ36566.1"/>
    </source>
</evidence>